<feature type="transmembrane region" description="Helical" evidence="1">
    <location>
        <begin position="43"/>
        <end position="64"/>
    </location>
</feature>
<evidence type="ECO:0000313" key="5">
    <source>
        <dbReference type="Proteomes" id="UP001209746"/>
    </source>
</evidence>
<dbReference type="EMBL" id="JAOPKD010000025">
    <property type="protein sequence ID" value="MCU4728364.1"/>
    <property type="molecule type" value="Genomic_DNA"/>
</dbReference>
<keyword evidence="1" id="KW-1133">Transmembrane helix</keyword>
<dbReference type="AlphaFoldDB" id="A0AAE3IEQ0"/>
<evidence type="ECO:0000313" key="3">
    <source>
        <dbReference type="EMBL" id="MCU4728364.1"/>
    </source>
</evidence>
<sequence length="206" mass="21914">MPDDSMRDDSASADPITDAILSESAYERLRYTEGVITVPVSRVLIYQAVLLALLATILPLYAFYPPSVGEYVPTFDPFLATPKLLVLGVVGWVTEVTAALLLAGLWWYRRRRGPLTEAQARTVFDVEQIAAGLSIVTGGLAIVVTVGLVSLGVFGGSTMAIYLERVAGTDVFAQTTGVSIGHLSVLSVLGCLVVLAIRTVLGQEAD</sequence>
<keyword evidence="4" id="KW-1185">Reference proteome</keyword>
<keyword evidence="1" id="KW-0472">Membrane</keyword>
<feature type="transmembrane region" description="Helical" evidence="1">
    <location>
        <begin position="84"/>
        <end position="108"/>
    </location>
</feature>
<proteinExistence type="predicted"/>
<dbReference type="Proteomes" id="UP001209746">
    <property type="component" value="Unassembled WGS sequence"/>
</dbReference>
<dbReference type="RefSeq" id="WP_315910118.1">
    <property type="nucleotide sequence ID" value="NZ_JAOPKC010000026.1"/>
</dbReference>
<dbReference type="EMBL" id="JAOPKC010000026">
    <property type="protein sequence ID" value="MCU4719371.1"/>
    <property type="molecule type" value="Genomic_DNA"/>
</dbReference>
<evidence type="ECO:0000313" key="2">
    <source>
        <dbReference type="EMBL" id="MCU4719371.1"/>
    </source>
</evidence>
<keyword evidence="1" id="KW-0812">Transmembrane</keyword>
<name>A0AAE3IEQ0_9EURY</name>
<gene>
    <name evidence="3" type="ORF">OB914_15520</name>
    <name evidence="2" type="ORF">OB916_15065</name>
</gene>
<evidence type="ECO:0000256" key="1">
    <source>
        <dbReference type="SAM" id="Phobius"/>
    </source>
</evidence>
<protein>
    <submittedName>
        <fullName evidence="3">Uncharacterized protein</fullName>
    </submittedName>
</protein>
<reference evidence="3" key="1">
    <citation type="submission" date="2023-02" db="EMBL/GenBank/DDBJ databases">
        <title>Enrichment on poylsaccharides allowed isolation of novel metabolic and taxonomic groups of Haloarchaea.</title>
        <authorList>
            <person name="Sorokin D.Y."/>
            <person name="Elcheninov A.G."/>
            <person name="Khizhniak T.V."/>
            <person name="Kolganova T.V."/>
            <person name="Kublanov I.V."/>
        </authorList>
    </citation>
    <scope>NUCLEOTIDE SEQUENCE</scope>
    <source>
        <strain evidence="2 4">HArc-curdl5-1</strain>
        <strain evidence="3">HArc-curdl7</strain>
    </source>
</reference>
<dbReference type="Proteomes" id="UP001208186">
    <property type="component" value="Unassembled WGS sequence"/>
</dbReference>
<organism evidence="3 5">
    <name type="scientific">Halapricum hydrolyticum</name>
    <dbReference type="NCBI Taxonomy" id="2979991"/>
    <lineage>
        <taxon>Archaea</taxon>
        <taxon>Methanobacteriati</taxon>
        <taxon>Methanobacteriota</taxon>
        <taxon>Stenosarchaea group</taxon>
        <taxon>Halobacteria</taxon>
        <taxon>Halobacteriales</taxon>
        <taxon>Haloarculaceae</taxon>
        <taxon>Halapricum</taxon>
    </lineage>
</organism>
<accession>A0AAE3IEQ0</accession>
<evidence type="ECO:0000313" key="4">
    <source>
        <dbReference type="Proteomes" id="UP001208186"/>
    </source>
</evidence>
<feature type="transmembrane region" description="Helical" evidence="1">
    <location>
        <begin position="129"/>
        <end position="162"/>
    </location>
</feature>
<comment type="caution">
    <text evidence="3">The sequence shown here is derived from an EMBL/GenBank/DDBJ whole genome shotgun (WGS) entry which is preliminary data.</text>
</comment>
<feature type="transmembrane region" description="Helical" evidence="1">
    <location>
        <begin position="182"/>
        <end position="201"/>
    </location>
</feature>